<dbReference type="PANTHER" id="PTHR30182">
    <property type="entry name" value="L-SERINE DEHYDRATASE"/>
    <property type="match status" value="1"/>
</dbReference>
<dbReference type="RefSeq" id="WP_147663696.1">
    <property type="nucleotide sequence ID" value="NZ_CP042905.2"/>
</dbReference>
<sequence>MERKSILNYVIGPIMRGPSSSHTAASYFIGKLVGNFVNYQIENVKIIFNEGSSWAHVYRMQNSEYGFIAGLINYDWFLDNFYQLKEKILHQNISVNFMDQPCSEADHPNYVKIELNSSSHPPIIVHAKSTGGGTILLTKFNEWNVEINGENYYLLIEYQKEQEKPLFQSLNKFFLSEDYLLSQNHKEWNFIQITAKTPIPKELLNYLNKTNPMNLKFHRINPIVNVIKGEPLFRNSQELLALVKKNPITLGNIGLQYEAQLLGCSIEKIFKDTEKRLKVMLRSVETGLNKNKSNMRILKHSASHIYNKFQEKALYVNNINTKCALYALAAMDVTSSGGMICAAPTGGSAGVLPAILYILAKEFELNTKQLCLCLLAAGVIGLINSYRSTFAAEIAGCQVEIGMAGAMGCAAVIEAANSTPENALNAAAISLQNTMGSVCDLIAGLCEIPCHTRNATVASNAFVCADLILGGYINPIPLDETLDASLESGMLLPKELRCTALGGIANTKTAKKLFKKLDK</sequence>
<dbReference type="OrthoDB" id="371803at2157"/>
<dbReference type="InterPro" id="IPR005130">
    <property type="entry name" value="Ser_deHydtase-like_asu"/>
</dbReference>
<dbReference type="GO" id="GO:0046872">
    <property type="term" value="F:metal ion binding"/>
    <property type="evidence" value="ECO:0007669"/>
    <property type="project" value="UniProtKB-KW"/>
</dbReference>
<keyword evidence="8 10" id="KW-0456">Lyase</keyword>
<keyword evidence="6" id="KW-0408">Iron</keyword>
<evidence type="ECO:0000256" key="5">
    <source>
        <dbReference type="ARBA" id="ARBA00022723"/>
    </source>
</evidence>
<reference evidence="10 11" key="1">
    <citation type="journal article" date="2020" name="Nature">
        <title>Isolation of an archaeon at the prokaryote-eukaryote interface.</title>
        <authorList>
            <person name="Imachi H."/>
            <person name="Nobu M.K."/>
            <person name="Nakahara N."/>
            <person name="Morono Y."/>
            <person name="Ogawara M."/>
            <person name="Takaki Y."/>
            <person name="Takano Y."/>
            <person name="Uematsu K."/>
            <person name="Ikuta T."/>
            <person name="Ito M."/>
            <person name="Matsui Y."/>
            <person name="Miyazaki M."/>
            <person name="Murata K."/>
            <person name="Saito Y."/>
            <person name="Sakai S."/>
            <person name="Song C."/>
            <person name="Tasumi E."/>
            <person name="Yamanaka Y."/>
            <person name="Yamaguchi T."/>
            <person name="Kamagata Y."/>
            <person name="Tamaki H."/>
            <person name="Takai K."/>
        </authorList>
    </citation>
    <scope>NUCLEOTIDE SEQUENCE [LARGE SCALE GENOMIC DNA]</scope>
    <source>
        <strain evidence="10 11">MK-D1</strain>
    </source>
</reference>
<gene>
    <name evidence="10" type="ORF">DSAG12_02593</name>
</gene>
<reference evidence="10 11" key="2">
    <citation type="journal article" date="2024" name="Int. J. Syst. Evol. Microbiol.">
        <title>Promethearchaeum syntrophicum gen. nov., sp. nov., an anaerobic, obligately syntrophic archaeon, the first isolate of the lineage 'Asgard' archaea, and proposal of the new archaeal phylum Promethearchaeota phyl. nov. and kingdom Promethearchaeati regn. nov.</title>
        <authorList>
            <person name="Imachi H."/>
            <person name="Nobu M.K."/>
            <person name="Kato S."/>
            <person name="Takaki Y."/>
            <person name="Miyazaki M."/>
            <person name="Miyata M."/>
            <person name="Ogawara M."/>
            <person name="Saito Y."/>
            <person name="Sakai S."/>
            <person name="Tahara Y.O."/>
            <person name="Takano Y."/>
            <person name="Tasumi E."/>
            <person name="Uematsu K."/>
            <person name="Yoshimura T."/>
            <person name="Itoh T."/>
            <person name="Ohkuma M."/>
            <person name="Takai K."/>
        </authorList>
    </citation>
    <scope>NUCLEOTIDE SEQUENCE [LARGE SCALE GENOMIC DNA]</scope>
    <source>
        <strain evidence="10 11">MK-D1</strain>
    </source>
</reference>
<keyword evidence="4" id="KW-0004">4Fe-4S</keyword>
<dbReference type="PANTHER" id="PTHR30182:SF1">
    <property type="entry name" value="L-SERINE DEHYDRATASE 1"/>
    <property type="match status" value="1"/>
</dbReference>
<evidence type="ECO:0000256" key="1">
    <source>
        <dbReference type="ARBA" id="ARBA00001966"/>
    </source>
</evidence>
<evidence type="ECO:0000313" key="11">
    <source>
        <dbReference type="Proteomes" id="UP000321408"/>
    </source>
</evidence>
<keyword evidence="7" id="KW-0411">Iron-sulfur</keyword>
<comment type="pathway">
    <text evidence="2">Carbohydrate biosynthesis; gluconeogenesis.</text>
</comment>
<evidence type="ECO:0000313" key="10">
    <source>
        <dbReference type="EMBL" id="QEE16763.1"/>
    </source>
</evidence>
<keyword evidence="11" id="KW-1185">Reference proteome</keyword>
<accession>A0A5B9DDD2</accession>
<organism evidence="10 11">
    <name type="scientific">Promethearchaeum syntrophicum</name>
    <dbReference type="NCBI Taxonomy" id="2594042"/>
    <lineage>
        <taxon>Archaea</taxon>
        <taxon>Promethearchaeati</taxon>
        <taxon>Promethearchaeota</taxon>
        <taxon>Promethearchaeia</taxon>
        <taxon>Promethearchaeales</taxon>
        <taxon>Promethearchaeaceae</taxon>
        <taxon>Promethearchaeum</taxon>
    </lineage>
</organism>
<evidence type="ECO:0000256" key="7">
    <source>
        <dbReference type="ARBA" id="ARBA00023014"/>
    </source>
</evidence>
<evidence type="ECO:0000256" key="2">
    <source>
        <dbReference type="ARBA" id="ARBA00004742"/>
    </source>
</evidence>
<evidence type="ECO:0000256" key="6">
    <source>
        <dbReference type="ARBA" id="ARBA00023004"/>
    </source>
</evidence>
<dbReference type="KEGG" id="psyt:DSAG12_02593"/>
<dbReference type="GO" id="GO:0006094">
    <property type="term" value="P:gluconeogenesis"/>
    <property type="evidence" value="ECO:0007669"/>
    <property type="project" value="UniProtKB-KW"/>
</dbReference>
<keyword evidence="5" id="KW-0479">Metal-binding</keyword>
<dbReference type="GeneID" id="41330577"/>
<comment type="cofactor">
    <cofactor evidence="1">
        <name>[4Fe-4S] cluster</name>
        <dbReference type="ChEBI" id="CHEBI:49883"/>
    </cofactor>
</comment>
<proteinExistence type="predicted"/>
<evidence type="ECO:0000256" key="3">
    <source>
        <dbReference type="ARBA" id="ARBA00022432"/>
    </source>
</evidence>
<dbReference type="EC" id="4.3.1.17" evidence="10"/>
<feature type="domain" description="Serine dehydratase-like alpha subunit" evidence="9">
    <location>
        <begin position="257"/>
        <end position="505"/>
    </location>
</feature>
<dbReference type="GO" id="GO:0003941">
    <property type="term" value="F:L-serine ammonia-lyase activity"/>
    <property type="evidence" value="ECO:0007669"/>
    <property type="project" value="TreeGrafter"/>
</dbReference>
<evidence type="ECO:0000256" key="8">
    <source>
        <dbReference type="ARBA" id="ARBA00023239"/>
    </source>
</evidence>
<dbReference type="AlphaFoldDB" id="A0A5B9DDD2"/>
<dbReference type="GO" id="GO:0051539">
    <property type="term" value="F:4 iron, 4 sulfur cluster binding"/>
    <property type="evidence" value="ECO:0007669"/>
    <property type="project" value="UniProtKB-KW"/>
</dbReference>
<dbReference type="Pfam" id="PF03313">
    <property type="entry name" value="SDH_alpha"/>
    <property type="match status" value="1"/>
</dbReference>
<protein>
    <submittedName>
        <fullName evidence="10">L-serine ammonia-lyase, iron-sulfur-dependent, subunit alpha</fullName>
        <ecNumber evidence="10">4.3.1.17</ecNumber>
    </submittedName>
</protein>
<evidence type="ECO:0000256" key="4">
    <source>
        <dbReference type="ARBA" id="ARBA00022485"/>
    </source>
</evidence>
<evidence type="ECO:0000259" key="9">
    <source>
        <dbReference type="Pfam" id="PF03313"/>
    </source>
</evidence>
<keyword evidence="3" id="KW-0312">Gluconeogenesis</keyword>
<dbReference type="Proteomes" id="UP000321408">
    <property type="component" value="Chromosome"/>
</dbReference>
<dbReference type="EMBL" id="CP042905">
    <property type="protein sequence ID" value="QEE16763.1"/>
    <property type="molecule type" value="Genomic_DNA"/>
</dbReference>
<name>A0A5B9DDD2_9ARCH</name>
<dbReference type="InterPro" id="IPR051318">
    <property type="entry name" value="Fe-S_L-Ser"/>
</dbReference>